<evidence type="ECO:0000259" key="5">
    <source>
        <dbReference type="Pfam" id="PF10644"/>
    </source>
</evidence>
<protein>
    <submittedName>
        <fullName evidence="7">Uncharacterized protein</fullName>
    </submittedName>
</protein>
<dbReference type="InterPro" id="IPR049942">
    <property type="entry name" value="DML1/Misato"/>
</dbReference>
<organism evidence="7 8">
    <name type="scientific">Tieghemostelium lacteum</name>
    <name type="common">Slime mold</name>
    <name type="synonym">Dictyostelium lacteum</name>
    <dbReference type="NCBI Taxonomy" id="361077"/>
    <lineage>
        <taxon>Eukaryota</taxon>
        <taxon>Amoebozoa</taxon>
        <taxon>Evosea</taxon>
        <taxon>Eumycetozoa</taxon>
        <taxon>Dictyostelia</taxon>
        <taxon>Dictyosteliales</taxon>
        <taxon>Raperosteliaceae</taxon>
        <taxon>Tieghemostelium</taxon>
    </lineage>
</organism>
<evidence type="ECO:0000256" key="2">
    <source>
        <dbReference type="ARBA" id="ARBA00008507"/>
    </source>
</evidence>
<evidence type="ECO:0000259" key="6">
    <source>
        <dbReference type="Pfam" id="PF14881"/>
    </source>
</evidence>
<dbReference type="OMA" id="FEYWSDY"/>
<comment type="subcellular location">
    <subcellularLocation>
        <location evidence="1">Mitochondrion</location>
    </subcellularLocation>
</comment>
<comment type="caution">
    <text evidence="7">The sequence shown here is derived from an EMBL/GenBank/DDBJ whole genome shotgun (WGS) entry which is preliminary data.</text>
</comment>
<dbReference type="InterPro" id="IPR019605">
    <property type="entry name" value="Misato_II_tubulin-like"/>
</dbReference>
<evidence type="ECO:0000256" key="1">
    <source>
        <dbReference type="ARBA" id="ARBA00004173"/>
    </source>
</evidence>
<keyword evidence="3" id="KW-0496">Mitochondrion</keyword>
<dbReference type="FunCoup" id="A0A152A2I2">
    <property type="interactions" value="170"/>
</dbReference>
<dbReference type="PANTHER" id="PTHR13391">
    <property type="entry name" value="MITOCHONDRIAL DISTRIBUTION REGULATOR MISATO"/>
    <property type="match status" value="1"/>
</dbReference>
<dbReference type="GO" id="GO:0005739">
    <property type="term" value="C:mitochondrion"/>
    <property type="evidence" value="ECO:0007669"/>
    <property type="project" value="UniProtKB-SubCell"/>
</dbReference>
<dbReference type="Proteomes" id="UP000076078">
    <property type="component" value="Unassembled WGS sequence"/>
</dbReference>
<dbReference type="GO" id="GO:0007005">
    <property type="term" value="P:mitochondrion organization"/>
    <property type="evidence" value="ECO:0007669"/>
    <property type="project" value="InterPro"/>
</dbReference>
<evidence type="ECO:0000313" key="7">
    <source>
        <dbReference type="EMBL" id="KYR00462.1"/>
    </source>
</evidence>
<evidence type="ECO:0000256" key="4">
    <source>
        <dbReference type="SAM" id="MobiDB-lite"/>
    </source>
</evidence>
<evidence type="ECO:0000256" key="3">
    <source>
        <dbReference type="ARBA" id="ARBA00023128"/>
    </source>
</evidence>
<feature type="compositionally biased region" description="Basic and acidic residues" evidence="4">
    <location>
        <begin position="95"/>
        <end position="104"/>
    </location>
</feature>
<sequence>MTLNKDNLLTIQIGNYANFIASHYWNIQNQNYETTIKKENEDFEINPECLYRTIHNFERASEPVYKPRALIFDFKSNLGSLNSDGRIHRGTAHQTQEEQVKNNSDEGISTFIQKPLGKPINPLDKAVDNSLCGFEYWSDYLYGDYSKNSIVEIPDSFNSIPNQSTLCYDDGKELLSHSWQLEELYQDYLRKMFEECDCISGFQIFCDSSDLWGGITSMVMDHLSDEFTSKPIITFSSVAYQEHQSNESIYNQSMSLLELSKSSRIYIPMYLDDTFASKYNPLFSKTNKFHSAAVFASSIDCATLGYRSNYLDSLESFCYQLSTQPSTNLISLASSFGSDFQNKFGFGFEKRTNEPVFPSHTLSEHPLMSHFIPGFHYLPKYGSYSENVTIRGDLYSGESGYDKVYSMVNQYLSSKERVLNRKIYNISQPFEMKKNQFPQFLINNHSNNNQSNSILTQLQNTPSIHPYLNNLSTSFKSLLQDKSKLTRLSNDTIEESLESLLHIADSYLEK</sequence>
<name>A0A152A2I2_TIELA</name>
<feature type="domain" description="DML1/Misato tubulin" evidence="6">
    <location>
        <begin position="135"/>
        <end position="306"/>
    </location>
</feature>
<keyword evidence="8" id="KW-1185">Reference proteome</keyword>
<feature type="region of interest" description="Disordered" evidence="4">
    <location>
        <begin position="85"/>
        <end position="104"/>
    </location>
</feature>
<dbReference type="InterPro" id="IPR036525">
    <property type="entry name" value="Tubulin/FtsZ_GTPase_sf"/>
</dbReference>
<dbReference type="Gene3D" id="3.40.50.1440">
    <property type="entry name" value="Tubulin/FtsZ, GTPase domain"/>
    <property type="match status" value="1"/>
</dbReference>
<dbReference type="InterPro" id="IPR029209">
    <property type="entry name" value="DML1/Misato_tubulin"/>
</dbReference>
<dbReference type="AlphaFoldDB" id="A0A152A2I2"/>
<dbReference type="InParanoid" id="A0A152A2I2"/>
<dbReference type="STRING" id="361077.A0A152A2I2"/>
<reference evidence="7 8" key="1">
    <citation type="submission" date="2015-12" db="EMBL/GenBank/DDBJ databases">
        <title>Dictyostelia acquired genes for synthesis and detection of signals that induce cell-type specialization by lateral gene transfer from prokaryotes.</title>
        <authorList>
            <person name="Gloeckner G."/>
            <person name="Schaap P."/>
        </authorList>
    </citation>
    <scope>NUCLEOTIDE SEQUENCE [LARGE SCALE GENOMIC DNA]</scope>
    <source>
        <strain evidence="7 8">TK</strain>
    </source>
</reference>
<evidence type="ECO:0000313" key="8">
    <source>
        <dbReference type="Proteomes" id="UP000076078"/>
    </source>
</evidence>
<gene>
    <name evidence="7" type="ORF">DLAC_02463</name>
</gene>
<accession>A0A152A2I2</accession>
<dbReference type="SUPFAM" id="SSF52490">
    <property type="entry name" value="Tubulin nucleotide-binding domain-like"/>
    <property type="match status" value="1"/>
</dbReference>
<dbReference type="PANTHER" id="PTHR13391:SF0">
    <property type="entry name" value="PROTEIN MISATO HOMOLOG 1"/>
    <property type="match status" value="1"/>
</dbReference>
<feature type="domain" description="Misato Segment II tubulin-like" evidence="5">
    <location>
        <begin position="8"/>
        <end position="107"/>
    </location>
</feature>
<dbReference type="OrthoDB" id="271881at2759"/>
<dbReference type="Pfam" id="PF10644">
    <property type="entry name" value="Misat_Tub_SegII"/>
    <property type="match status" value="1"/>
</dbReference>
<dbReference type="EMBL" id="LODT01000013">
    <property type="protein sequence ID" value="KYR00462.1"/>
    <property type="molecule type" value="Genomic_DNA"/>
</dbReference>
<proteinExistence type="inferred from homology"/>
<dbReference type="Pfam" id="PF14881">
    <property type="entry name" value="Tubulin_3"/>
    <property type="match status" value="1"/>
</dbReference>
<comment type="similarity">
    <text evidence="2">Belongs to the misato family.</text>
</comment>